<evidence type="ECO:0000256" key="8">
    <source>
        <dbReference type="ARBA" id="ARBA00022801"/>
    </source>
</evidence>
<dbReference type="GO" id="GO:0046872">
    <property type="term" value="F:metal ion binding"/>
    <property type="evidence" value="ECO:0007669"/>
    <property type="project" value="UniProtKB-KW"/>
</dbReference>
<evidence type="ECO:0000256" key="5">
    <source>
        <dbReference type="ARBA" id="ARBA00022023"/>
    </source>
</evidence>
<dbReference type="GO" id="GO:0034039">
    <property type="term" value="F:8-oxo-7,8-dihydroguanine DNA N-glycosylase activity"/>
    <property type="evidence" value="ECO:0007669"/>
    <property type="project" value="TreeGrafter"/>
</dbReference>
<dbReference type="Pfam" id="PF00730">
    <property type="entry name" value="HhH-GPD"/>
    <property type="match status" value="1"/>
</dbReference>
<evidence type="ECO:0000256" key="3">
    <source>
        <dbReference type="ARBA" id="ARBA00008343"/>
    </source>
</evidence>
<dbReference type="Gene3D" id="1.10.340.30">
    <property type="entry name" value="Hypothetical protein, domain 2"/>
    <property type="match status" value="1"/>
</dbReference>
<dbReference type="InterPro" id="IPR011257">
    <property type="entry name" value="DNA_glycosylase"/>
</dbReference>
<dbReference type="CDD" id="cd00056">
    <property type="entry name" value="ENDO3c"/>
    <property type="match status" value="1"/>
</dbReference>
<name>A0A6J7EIL2_9ZZZZ</name>
<dbReference type="InterPro" id="IPR003265">
    <property type="entry name" value="HhH-GPD_domain"/>
</dbReference>
<evidence type="ECO:0000313" key="16">
    <source>
        <dbReference type="EMBL" id="CAB5010085.1"/>
    </source>
</evidence>
<organism evidence="15">
    <name type="scientific">freshwater metagenome</name>
    <dbReference type="NCBI Taxonomy" id="449393"/>
    <lineage>
        <taxon>unclassified sequences</taxon>
        <taxon>metagenomes</taxon>
        <taxon>ecological metagenomes</taxon>
    </lineage>
</organism>
<dbReference type="InterPro" id="IPR004036">
    <property type="entry name" value="Endonuclease-III-like_CS2"/>
</dbReference>
<feature type="domain" description="HhH-GPD" evidence="13">
    <location>
        <begin position="48"/>
        <end position="194"/>
    </location>
</feature>
<proteinExistence type="inferred from homology"/>
<keyword evidence="6" id="KW-0479">Metal-binding</keyword>
<comment type="similarity">
    <text evidence="3">Belongs to the Nth/MutY family.</text>
</comment>
<dbReference type="GO" id="GO:0000701">
    <property type="term" value="F:purine-specific mismatch base pair DNA N-glycosylase activity"/>
    <property type="evidence" value="ECO:0007669"/>
    <property type="project" value="UniProtKB-EC"/>
</dbReference>
<evidence type="ECO:0000256" key="6">
    <source>
        <dbReference type="ARBA" id="ARBA00022723"/>
    </source>
</evidence>
<dbReference type="AlphaFoldDB" id="A0A6J7EIL2"/>
<dbReference type="InterPro" id="IPR023170">
    <property type="entry name" value="HhH_base_excis_C"/>
</dbReference>
<dbReference type="SUPFAM" id="SSF48150">
    <property type="entry name" value="DNA-glycosylase"/>
    <property type="match status" value="1"/>
</dbReference>
<evidence type="ECO:0000256" key="2">
    <source>
        <dbReference type="ARBA" id="ARBA00001966"/>
    </source>
</evidence>
<comment type="cofactor">
    <cofactor evidence="2">
        <name>[4Fe-4S] cluster</name>
        <dbReference type="ChEBI" id="CHEBI:49883"/>
    </cofactor>
</comment>
<keyword evidence="7" id="KW-0227">DNA damage</keyword>
<evidence type="ECO:0000256" key="10">
    <source>
        <dbReference type="ARBA" id="ARBA00023014"/>
    </source>
</evidence>
<accession>A0A6J7EIL2</accession>
<evidence type="ECO:0000256" key="1">
    <source>
        <dbReference type="ARBA" id="ARBA00000843"/>
    </source>
</evidence>
<evidence type="ECO:0000256" key="4">
    <source>
        <dbReference type="ARBA" id="ARBA00012045"/>
    </source>
</evidence>
<dbReference type="InterPro" id="IPR000445">
    <property type="entry name" value="HhH_motif"/>
</dbReference>
<dbReference type="GO" id="GO:0032357">
    <property type="term" value="F:oxidized purine DNA binding"/>
    <property type="evidence" value="ECO:0007669"/>
    <property type="project" value="TreeGrafter"/>
</dbReference>
<sequence length="297" mass="32876">MTTAPGTELSRAVLNRWRTRLAKQLGVERDLPWRRTRDPWEVLVAEVMLQQTQVSRVIPAWTRFLELFPTPRACANAPQSEIVRAWEGLGYHRRAVALHGAAHEVVARFGGTLPDNLSDLLSLPGVGPYSARAVLAFAFEDDVAVVDTNVARILSRAVAGEPLGAKRLQEIADALVPKGDGWAHNQAMLDFGALQCTSLPRCQGCPLRRSCQWARSSWALPDPARRSAGTSRPQPRFEGSDRQLRGLVLGLARRENCTKSELEALRAKHGEQRMTNVLASLVDDGLLTRHRENFVLA</sequence>
<dbReference type="SMART" id="SM00478">
    <property type="entry name" value="ENDO3c"/>
    <property type="match status" value="1"/>
</dbReference>
<dbReference type="PANTHER" id="PTHR42944:SF1">
    <property type="entry name" value="ADENINE DNA GLYCOSYLASE"/>
    <property type="match status" value="1"/>
</dbReference>
<evidence type="ECO:0000256" key="7">
    <source>
        <dbReference type="ARBA" id="ARBA00022763"/>
    </source>
</evidence>
<evidence type="ECO:0000256" key="12">
    <source>
        <dbReference type="ARBA" id="ARBA00023295"/>
    </source>
</evidence>
<dbReference type="PANTHER" id="PTHR42944">
    <property type="entry name" value="ADENINE DNA GLYCOSYLASE"/>
    <property type="match status" value="1"/>
</dbReference>
<dbReference type="GO" id="GO:0035485">
    <property type="term" value="F:adenine/guanine mispair binding"/>
    <property type="evidence" value="ECO:0007669"/>
    <property type="project" value="TreeGrafter"/>
</dbReference>
<dbReference type="Pfam" id="PF00633">
    <property type="entry name" value="HHH"/>
    <property type="match status" value="1"/>
</dbReference>
<reference evidence="15" key="1">
    <citation type="submission" date="2020-05" db="EMBL/GenBank/DDBJ databases">
        <authorList>
            <person name="Chiriac C."/>
            <person name="Salcher M."/>
            <person name="Ghai R."/>
            <person name="Kavagutti S V."/>
        </authorList>
    </citation>
    <scope>NUCLEOTIDE SEQUENCE</scope>
</reference>
<keyword evidence="12" id="KW-0326">Glycosidase</keyword>
<keyword evidence="8" id="KW-0378">Hydrolase</keyword>
<dbReference type="GO" id="GO:0006298">
    <property type="term" value="P:mismatch repair"/>
    <property type="evidence" value="ECO:0007669"/>
    <property type="project" value="TreeGrafter"/>
</dbReference>
<gene>
    <name evidence="14" type="ORF">UFOPK3164_01397</name>
    <name evidence="15" type="ORF">UFOPK3427_01530</name>
    <name evidence="16" type="ORF">UFOPK4112_00256</name>
</gene>
<keyword evidence="11" id="KW-0234">DNA repair</keyword>
<dbReference type="GO" id="GO:0006284">
    <property type="term" value="P:base-excision repair"/>
    <property type="evidence" value="ECO:0007669"/>
    <property type="project" value="InterPro"/>
</dbReference>
<keyword evidence="10" id="KW-0411">Iron-sulfur</keyword>
<evidence type="ECO:0000313" key="15">
    <source>
        <dbReference type="EMBL" id="CAB4881528.1"/>
    </source>
</evidence>
<evidence type="ECO:0000259" key="13">
    <source>
        <dbReference type="SMART" id="SM00478"/>
    </source>
</evidence>
<evidence type="ECO:0000256" key="9">
    <source>
        <dbReference type="ARBA" id="ARBA00023004"/>
    </source>
</evidence>
<dbReference type="InterPro" id="IPR044298">
    <property type="entry name" value="MIG/MutY"/>
</dbReference>
<dbReference type="EMBL" id="CAFBPM010000002">
    <property type="protein sequence ID" value="CAB5010085.1"/>
    <property type="molecule type" value="Genomic_DNA"/>
</dbReference>
<dbReference type="EC" id="3.2.2.31" evidence="4"/>
<dbReference type="EMBL" id="CAFABE010000081">
    <property type="protein sequence ID" value="CAB4832927.1"/>
    <property type="molecule type" value="Genomic_DNA"/>
</dbReference>
<evidence type="ECO:0000256" key="11">
    <source>
        <dbReference type="ARBA" id="ARBA00023204"/>
    </source>
</evidence>
<dbReference type="PROSITE" id="PS01155">
    <property type="entry name" value="ENDONUCLEASE_III_2"/>
    <property type="match status" value="1"/>
</dbReference>
<evidence type="ECO:0000313" key="14">
    <source>
        <dbReference type="EMBL" id="CAB4832927.1"/>
    </source>
</evidence>
<dbReference type="EMBL" id="CAFBLT010000002">
    <property type="protein sequence ID" value="CAB4881528.1"/>
    <property type="molecule type" value="Genomic_DNA"/>
</dbReference>
<dbReference type="Gene3D" id="1.10.1670.10">
    <property type="entry name" value="Helix-hairpin-Helix base-excision DNA repair enzymes (C-terminal)"/>
    <property type="match status" value="1"/>
</dbReference>
<protein>
    <recommendedName>
        <fullName evidence="5">Adenine DNA glycosylase</fullName>
        <ecNumber evidence="4">3.2.2.31</ecNumber>
    </recommendedName>
</protein>
<keyword evidence="9" id="KW-0408">Iron</keyword>
<dbReference type="GO" id="GO:0051536">
    <property type="term" value="F:iron-sulfur cluster binding"/>
    <property type="evidence" value="ECO:0007669"/>
    <property type="project" value="UniProtKB-KW"/>
</dbReference>
<comment type="catalytic activity">
    <reaction evidence="1">
        <text>Hydrolyzes free adenine bases from 7,8-dihydro-8-oxoguanine:adenine mismatched double-stranded DNA, leaving an apurinic site.</text>
        <dbReference type="EC" id="3.2.2.31"/>
    </reaction>
</comment>